<sequence>MSISELQIEALWVTNTIALVIDEESEDTGVEALIFEFSDKVTTL</sequence>
<keyword evidence="2" id="KW-1185">Reference proteome</keyword>
<evidence type="ECO:0000313" key="1">
    <source>
        <dbReference type="EMBL" id="CAG8449989.1"/>
    </source>
</evidence>
<gene>
    <name evidence="1" type="ORF">FMOSSE_LOCUS1444</name>
</gene>
<name>A0A9N8YSJ1_FUNMO</name>
<dbReference type="EMBL" id="CAJVPP010000165">
    <property type="protein sequence ID" value="CAG8449989.1"/>
    <property type="molecule type" value="Genomic_DNA"/>
</dbReference>
<comment type="caution">
    <text evidence="1">The sequence shown here is derived from an EMBL/GenBank/DDBJ whole genome shotgun (WGS) entry which is preliminary data.</text>
</comment>
<reference evidence="1" key="1">
    <citation type="submission" date="2021-06" db="EMBL/GenBank/DDBJ databases">
        <authorList>
            <person name="Kallberg Y."/>
            <person name="Tangrot J."/>
            <person name="Rosling A."/>
        </authorList>
    </citation>
    <scope>NUCLEOTIDE SEQUENCE</scope>
    <source>
        <strain evidence="1">87-6 pot B 2015</strain>
    </source>
</reference>
<dbReference type="Proteomes" id="UP000789375">
    <property type="component" value="Unassembled WGS sequence"/>
</dbReference>
<dbReference type="AlphaFoldDB" id="A0A9N8YSJ1"/>
<organism evidence="1 2">
    <name type="scientific">Funneliformis mosseae</name>
    <name type="common">Endomycorrhizal fungus</name>
    <name type="synonym">Glomus mosseae</name>
    <dbReference type="NCBI Taxonomy" id="27381"/>
    <lineage>
        <taxon>Eukaryota</taxon>
        <taxon>Fungi</taxon>
        <taxon>Fungi incertae sedis</taxon>
        <taxon>Mucoromycota</taxon>
        <taxon>Glomeromycotina</taxon>
        <taxon>Glomeromycetes</taxon>
        <taxon>Glomerales</taxon>
        <taxon>Glomeraceae</taxon>
        <taxon>Funneliformis</taxon>
    </lineage>
</organism>
<accession>A0A9N8YSJ1</accession>
<protein>
    <submittedName>
        <fullName evidence="1">15648_t:CDS:1</fullName>
    </submittedName>
</protein>
<proteinExistence type="predicted"/>
<evidence type="ECO:0000313" key="2">
    <source>
        <dbReference type="Proteomes" id="UP000789375"/>
    </source>
</evidence>